<dbReference type="Gene3D" id="1.10.260.40">
    <property type="entry name" value="lambda repressor-like DNA-binding domains"/>
    <property type="match status" value="1"/>
</dbReference>
<accession>A0ABX8WK08</accession>
<evidence type="ECO:0000313" key="2">
    <source>
        <dbReference type="Proteomes" id="UP000825799"/>
    </source>
</evidence>
<dbReference type="Proteomes" id="UP000825799">
    <property type="component" value="Chromosome"/>
</dbReference>
<protein>
    <recommendedName>
        <fullName evidence="3">XRE family transcriptional regulator</fullName>
    </recommendedName>
</protein>
<keyword evidence="2" id="KW-1185">Reference proteome</keyword>
<evidence type="ECO:0000313" key="1">
    <source>
        <dbReference type="EMBL" id="QYO78331.1"/>
    </source>
</evidence>
<reference evidence="1 2" key="1">
    <citation type="submission" date="2021-08" db="EMBL/GenBank/DDBJ databases">
        <title>Devosia salina sp. nov., isolated from the South China Sea sediment.</title>
        <authorList>
            <person name="Zhou Z."/>
        </authorList>
    </citation>
    <scope>NUCLEOTIDE SEQUENCE [LARGE SCALE GENOMIC DNA]</scope>
    <source>
        <strain evidence="1 2">SCS-3</strain>
    </source>
</reference>
<name>A0ABX8WK08_9HYPH</name>
<dbReference type="RefSeq" id="WP_220306810.1">
    <property type="nucleotide sequence ID" value="NZ_CP080590.1"/>
</dbReference>
<dbReference type="InterPro" id="IPR010982">
    <property type="entry name" value="Lambda_DNA-bd_dom_sf"/>
</dbReference>
<dbReference type="EMBL" id="CP080590">
    <property type="protein sequence ID" value="QYO78331.1"/>
    <property type="molecule type" value="Genomic_DNA"/>
</dbReference>
<evidence type="ECO:0008006" key="3">
    <source>
        <dbReference type="Google" id="ProtNLM"/>
    </source>
</evidence>
<sequence length="171" mass="19572">MKAIRKRLGLSAIQLGRAFGYTGTAGTTAVMIRKYESDARPIPIYLERLLHMYEEHGIPDEYIDERPFKLEALRKQIKEATSIVGMFPEINEFAALARDLKSEDFDIDDEPELPDFDTNSAVHDIDWSEWDGSGQEGVAADETHVLFRNLGEKEEYSYREIAEIIEDDNAR</sequence>
<proteinExistence type="predicted"/>
<gene>
    <name evidence="1" type="ORF">K1X15_07215</name>
</gene>
<organism evidence="1 2">
    <name type="scientific">Devosia salina</name>
    <dbReference type="NCBI Taxonomy" id="2860336"/>
    <lineage>
        <taxon>Bacteria</taxon>
        <taxon>Pseudomonadati</taxon>
        <taxon>Pseudomonadota</taxon>
        <taxon>Alphaproteobacteria</taxon>
        <taxon>Hyphomicrobiales</taxon>
        <taxon>Devosiaceae</taxon>
        <taxon>Devosia</taxon>
    </lineage>
</organism>